<feature type="non-terminal residue" evidence="2">
    <location>
        <position position="40"/>
    </location>
</feature>
<reference evidence="2" key="1">
    <citation type="submission" date="2021-02" db="EMBL/GenBank/DDBJ databases">
        <authorList>
            <person name="Nowell W R."/>
        </authorList>
    </citation>
    <scope>NUCLEOTIDE SEQUENCE</scope>
</reference>
<dbReference type="Proteomes" id="UP000681722">
    <property type="component" value="Unassembled WGS sequence"/>
</dbReference>
<dbReference type="AlphaFoldDB" id="A0A8S2QFK2"/>
<feature type="non-terminal residue" evidence="2">
    <location>
        <position position="1"/>
    </location>
</feature>
<feature type="compositionally biased region" description="Low complexity" evidence="1">
    <location>
        <begin position="29"/>
        <end position="40"/>
    </location>
</feature>
<feature type="region of interest" description="Disordered" evidence="1">
    <location>
        <begin position="1"/>
        <end position="40"/>
    </location>
</feature>
<name>A0A8S2QFK2_9BILA</name>
<comment type="caution">
    <text evidence="2">The sequence shown here is derived from an EMBL/GenBank/DDBJ whole genome shotgun (WGS) entry which is preliminary data.</text>
</comment>
<organism evidence="2 3">
    <name type="scientific">Didymodactylos carnosus</name>
    <dbReference type="NCBI Taxonomy" id="1234261"/>
    <lineage>
        <taxon>Eukaryota</taxon>
        <taxon>Metazoa</taxon>
        <taxon>Spiralia</taxon>
        <taxon>Gnathifera</taxon>
        <taxon>Rotifera</taxon>
        <taxon>Eurotatoria</taxon>
        <taxon>Bdelloidea</taxon>
        <taxon>Philodinida</taxon>
        <taxon>Philodinidae</taxon>
        <taxon>Didymodactylos</taxon>
    </lineage>
</organism>
<proteinExistence type="predicted"/>
<evidence type="ECO:0000313" key="2">
    <source>
        <dbReference type="EMBL" id="CAF4101773.1"/>
    </source>
</evidence>
<dbReference type="OrthoDB" id="2272012at2759"/>
<gene>
    <name evidence="2" type="ORF">SRO942_LOCUS28588</name>
</gene>
<evidence type="ECO:0000313" key="3">
    <source>
        <dbReference type="Proteomes" id="UP000681722"/>
    </source>
</evidence>
<sequence>QLLRELRLQNVEMGESNDDLNEPDLRRNSSSSSVVTVTPS</sequence>
<protein>
    <submittedName>
        <fullName evidence="2">Uncharacterized protein</fullName>
    </submittedName>
</protein>
<accession>A0A8S2QFK2</accession>
<dbReference type="EMBL" id="CAJOBC010033632">
    <property type="protein sequence ID" value="CAF4101773.1"/>
    <property type="molecule type" value="Genomic_DNA"/>
</dbReference>
<evidence type="ECO:0000256" key="1">
    <source>
        <dbReference type="SAM" id="MobiDB-lite"/>
    </source>
</evidence>